<dbReference type="AlphaFoldDB" id="A0AA35ZJQ2"/>
<dbReference type="InterPro" id="IPR037848">
    <property type="entry name" value="GEM-like"/>
</dbReference>
<comment type="similarity">
    <text evidence="1">Belongs to the GEM family.</text>
</comment>
<dbReference type="Pfam" id="PF02893">
    <property type="entry name" value="GRAM"/>
    <property type="match status" value="1"/>
</dbReference>
<organism evidence="4 5">
    <name type="scientific">Lactuca saligna</name>
    <name type="common">Willowleaf lettuce</name>
    <dbReference type="NCBI Taxonomy" id="75948"/>
    <lineage>
        <taxon>Eukaryota</taxon>
        <taxon>Viridiplantae</taxon>
        <taxon>Streptophyta</taxon>
        <taxon>Embryophyta</taxon>
        <taxon>Tracheophyta</taxon>
        <taxon>Spermatophyta</taxon>
        <taxon>Magnoliopsida</taxon>
        <taxon>eudicotyledons</taxon>
        <taxon>Gunneridae</taxon>
        <taxon>Pentapetalae</taxon>
        <taxon>asterids</taxon>
        <taxon>campanulids</taxon>
        <taxon>Asterales</taxon>
        <taxon>Asteraceae</taxon>
        <taxon>Cichorioideae</taxon>
        <taxon>Cichorieae</taxon>
        <taxon>Lactucinae</taxon>
        <taxon>Lactuca</taxon>
    </lineage>
</organism>
<dbReference type="InterPro" id="IPR011993">
    <property type="entry name" value="PH-like_dom_sf"/>
</dbReference>
<proteinExistence type="inferred from homology"/>
<evidence type="ECO:0000259" key="3">
    <source>
        <dbReference type="SMART" id="SM00568"/>
    </source>
</evidence>
<sequence>MKINTDEAHGRAGTTTGSASSPVNLLFSPSSLLDASYEHSNFSTTGTEDGDLEKSCRTKKHPRRKTCSFAYRVRDHVKMGPKFSETVKGKLRLGAKIIQKGGRENIFKEVFGEIEGEKLLKASQCYLSTTAGPIAGILFISTQKIAFYSDRSIALPSPNGDPIRKPYKVLVPVNKIKEANESENVENPAQKYIQMVTDDGFEFWFMGFVRFEKAFRNLKKALSFVAKFGSC</sequence>
<evidence type="ECO:0000256" key="2">
    <source>
        <dbReference type="SAM" id="MobiDB-lite"/>
    </source>
</evidence>
<dbReference type="SMART" id="SM00568">
    <property type="entry name" value="GRAM"/>
    <property type="match status" value="1"/>
</dbReference>
<evidence type="ECO:0000256" key="1">
    <source>
        <dbReference type="ARBA" id="ARBA00009414"/>
    </source>
</evidence>
<accession>A0AA35ZJQ2</accession>
<evidence type="ECO:0000313" key="4">
    <source>
        <dbReference type="EMBL" id="CAI9293873.1"/>
    </source>
</evidence>
<protein>
    <recommendedName>
        <fullName evidence="3">GRAM domain-containing protein</fullName>
    </recommendedName>
</protein>
<evidence type="ECO:0000313" key="5">
    <source>
        <dbReference type="Proteomes" id="UP001177003"/>
    </source>
</evidence>
<dbReference type="PANTHER" id="PTHR31969">
    <property type="entry name" value="GEM-LIKE PROTEIN 2"/>
    <property type="match status" value="1"/>
</dbReference>
<dbReference type="EMBL" id="OX465083">
    <property type="protein sequence ID" value="CAI9293873.1"/>
    <property type="molecule type" value="Genomic_DNA"/>
</dbReference>
<reference evidence="4" key="1">
    <citation type="submission" date="2023-04" db="EMBL/GenBank/DDBJ databases">
        <authorList>
            <person name="Vijverberg K."/>
            <person name="Xiong W."/>
            <person name="Schranz E."/>
        </authorList>
    </citation>
    <scope>NUCLEOTIDE SEQUENCE</scope>
</reference>
<feature type="domain" description="GRAM" evidence="3">
    <location>
        <begin position="105"/>
        <end position="183"/>
    </location>
</feature>
<name>A0AA35ZJQ2_LACSI</name>
<feature type="compositionally biased region" description="Basic and acidic residues" evidence="2">
    <location>
        <begin position="1"/>
        <end position="10"/>
    </location>
</feature>
<dbReference type="InterPro" id="IPR004182">
    <property type="entry name" value="GRAM"/>
</dbReference>
<keyword evidence="5" id="KW-1185">Reference proteome</keyword>
<feature type="region of interest" description="Disordered" evidence="2">
    <location>
        <begin position="1"/>
        <end position="21"/>
    </location>
</feature>
<gene>
    <name evidence="4" type="ORF">LSALG_LOCUS32880</name>
</gene>
<dbReference type="Gene3D" id="2.30.29.30">
    <property type="entry name" value="Pleckstrin-homology domain (PH domain)/Phosphotyrosine-binding domain (PTB)"/>
    <property type="match status" value="1"/>
</dbReference>
<dbReference type="Proteomes" id="UP001177003">
    <property type="component" value="Chromosome 7"/>
</dbReference>